<evidence type="ECO:0000256" key="1">
    <source>
        <dbReference type="ARBA" id="ARBA00006484"/>
    </source>
</evidence>
<sequence>MTYREPEYKEGRGWGEPVMSDPSHSCKRYNGKNVVVTAGTLGIGRAMVERFCEEGARVFLCSRKAPNVEQTVEELRKKGYNVGGTTCNVGESKEQEDFLRAAIDFFGEERIDTLVSNAGVNPKAGPTNDMTEEIFDKIFNINVKSYFVLVKLAMPYLKRGSSVLFVSSVGGFLPSPPLGLYGVSKTAVIALGKVLANELGPMGIRVNTVCPGVVRTKMAGMLWKSEDADGAAKKNGFLQRFGDPVDISGIAAFLCSDDASYMTGESVLASGGNMSRL</sequence>
<dbReference type="Pfam" id="PF13561">
    <property type="entry name" value="adh_short_C2"/>
    <property type="match status" value="1"/>
</dbReference>
<dbReference type="PROSITE" id="PS00061">
    <property type="entry name" value="ADH_SHORT"/>
    <property type="match status" value="1"/>
</dbReference>
<dbReference type="NCBIfam" id="NF005559">
    <property type="entry name" value="PRK07231.1"/>
    <property type="match status" value="1"/>
</dbReference>
<dbReference type="InterPro" id="IPR002347">
    <property type="entry name" value="SDR_fam"/>
</dbReference>
<name>A0A2R5GG50_9STRA</name>
<feature type="region of interest" description="Disordered" evidence="2">
    <location>
        <begin position="1"/>
        <end position="22"/>
    </location>
</feature>
<evidence type="ECO:0000313" key="3">
    <source>
        <dbReference type="EMBL" id="GBG29575.1"/>
    </source>
</evidence>
<dbReference type="AlphaFoldDB" id="A0A2R5GG50"/>
<dbReference type="InterPro" id="IPR020904">
    <property type="entry name" value="Sc_DH/Rdtase_CS"/>
</dbReference>
<dbReference type="EMBL" id="BEYU01000060">
    <property type="protein sequence ID" value="GBG29575.1"/>
    <property type="molecule type" value="Genomic_DNA"/>
</dbReference>
<evidence type="ECO:0000313" key="4">
    <source>
        <dbReference type="Proteomes" id="UP000241890"/>
    </source>
</evidence>
<keyword evidence="4" id="KW-1185">Reference proteome</keyword>
<dbReference type="PRINTS" id="PR00080">
    <property type="entry name" value="SDRFAMILY"/>
</dbReference>
<protein>
    <submittedName>
        <fullName evidence="3">Dehydrogenase/reductase SDR family member 4</fullName>
    </submittedName>
</protein>
<dbReference type="PANTHER" id="PTHR43943">
    <property type="entry name" value="DEHYDROGENASE/REDUCTASE (SDR FAMILY) MEMBER 4"/>
    <property type="match status" value="1"/>
</dbReference>
<comment type="similarity">
    <text evidence="1">Belongs to the short-chain dehydrogenases/reductases (SDR) family.</text>
</comment>
<dbReference type="FunFam" id="3.40.50.720:FF:000084">
    <property type="entry name" value="Short-chain dehydrogenase reductase"/>
    <property type="match status" value="1"/>
</dbReference>
<evidence type="ECO:0000256" key="2">
    <source>
        <dbReference type="SAM" id="MobiDB-lite"/>
    </source>
</evidence>
<reference evidence="3 4" key="1">
    <citation type="submission" date="2017-12" db="EMBL/GenBank/DDBJ databases">
        <title>Sequencing, de novo assembly and annotation of complete genome of a new Thraustochytrid species, strain FCC1311.</title>
        <authorList>
            <person name="Sedici K."/>
            <person name="Godart F."/>
            <person name="Aiese Cigliano R."/>
            <person name="Sanseverino W."/>
            <person name="Barakat M."/>
            <person name="Ortet P."/>
            <person name="Marechal E."/>
            <person name="Cagnac O."/>
            <person name="Amato A."/>
        </authorList>
    </citation>
    <scope>NUCLEOTIDE SEQUENCE [LARGE SCALE GENOMIC DNA]</scope>
</reference>
<organism evidence="3 4">
    <name type="scientific">Hondaea fermentalgiana</name>
    <dbReference type="NCBI Taxonomy" id="2315210"/>
    <lineage>
        <taxon>Eukaryota</taxon>
        <taxon>Sar</taxon>
        <taxon>Stramenopiles</taxon>
        <taxon>Bigyra</taxon>
        <taxon>Labyrinthulomycetes</taxon>
        <taxon>Thraustochytrida</taxon>
        <taxon>Thraustochytriidae</taxon>
        <taxon>Hondaea</taxon>
    </lineage>
</organism>
<feature type="compositionally biased region" description="Basic and acidic residues" evidence="2">
    <location>
        <begin position="1"/>
        <end position="13"/>
    </location>
</feature>
<proteinExistence type="inferred from homology"/>
<dbReference type="OrthoDB" id="1393670at2759"/>
<dbReference type="PANTHER" id="PTHR43943:SF2">
    <property type="entry name" value="DEHYDROGENASE_REDUCTASE 4"/>
    <property type="match status" value="1"/>
</dbReference>
<accession>A0A2R5GG50</accession>
<dbReference type="Proteomes" id="UP000241890">
    <property type="component" value="Unassembled WGS sequence"/>
</dbReference>
<dbReference type="InParanoid" id="A0A2R5GG50"/>
<dbReference type="InterPro" id="IPR036291">
    <property type="entry name" value="NAD(P)-bd_dom_sf"/>
</dbReference>
<dbReference type="PRINTS" id="PR00081">
    <property type="entry name" value="GDHRDH"/>
</dbReference>
<dbReference type="SUPFAM" id="SSF51735">
    <property type="entry name" value="NAD(P)-binding Rossmann-fold domains"/>
    <property type="match status" value="1"/>
</dbReference>
<dbReference type="Gene3D" id="3.40.50.720">
    <property type="entry name" value="NAD(P)-binding Rossmann-like Domain"/>
    <property type="match status" value="1"/>
</dbReference>
<comment type="caution">
    <text evidence="3">The sequence shown here is derived from an EMBL/GenBank/DDBJ whole genome shotgun (WGS) entry which is preliminary data.</text>
</comment>
<gene>
    <name evidence="3" type="ORF">FCC1311_057962</name>
</gene>